<feature type="transmembrane region" description="Helical" evidence="6">
    <location>
        <begin position="60"/>
        <end position="78"/>
    </location>
</feature>
<dbReference type="InterPro" id="IPR035965">
    <property type="entry name" value="PAS-like_dom_sf"/>
</dbReference>
<dbReference type="InterPro" id="IPR003661">
    <property type="entry name" value="HisK_dim/P_dom"/>
</dbReference>
<keyword evidence="6" id="KW-1133">Transmembrane helix</keyword>
<dbReference type="SUPFAM" id="SSF55874">
    <property type="entry name" value="ATPase domain of HSP90 chaperone/DNA topoisomerase II/histidine kinase"/>
    <property type="match status" value="1"/>
</dbReference>
<dbReference type="InterPro" id="IPR005467">
    <property type="entry name" value="His_kinase_dom"/>
</dbReference>
<keyword evidence="7" id="KW-0732">Signal</keyword>
<dbReference type="InterPro" id="IPR036890">
    <property type="entry name" value="HATPase_C_sf"/>
</dbReference>
<evidence type="ECO:0000256" key="3">
    <source>
        <dbReference type="ARBA" id="ARBA00022553"/>
    </source>
</evidence>
<organism evidence="9 10">
    <name type="scientific">Rhodopseudomonas palustris</name>
    <dbReference type="NCBI Taxonomy" id="1076"/>
    <lineage>
        <taxon>Bacteria</taxon>
        <taxon>Pseudomonadati</taxon>
        <taxon>Pseudomonadota</taxon>
        <taxon>Alphaproteobacteria</taxon>
        <taxon>Hyphomicrobiales</taxon>
        <taxon>Nitrobacteraceae</taxon>
        <taxon>Rhodopseudomonas</taxon>
    </lineage>
</organism>
<dbReference type="InterPro" id="IPR003594">
    <property type="entry name" value="HATPase_dom"/>
</dbReference>
<protein>
    <recommendedName>
        <fullName evidence="2">histidine kinase</fullName>
        <ecNumber evidence="2">2.7.13.3</ecNumber>
    </recommendedName>
</protein>
<evidence type="ECO:0000256" key="5">
    <source>
        <dbReference type="ARBA" id="ARBA00022777"/>
    </source>
</evidence>
<feature type="domain" description="Histidine kinase" evidence="8">
    <location>
        <begin position="612"/>
        <end position="829"/>
    </location>
</feature>
<evidence type="ECO:0000313" key="9">
    <source>
        <dbReference type="EMBL" id="KIZ42540.1"/>
    </source>
</evidence>
<dbReference type="CDD" id="cd00075">
    <property type="entry name" value="HATPase"/>
    <property type="match status" value="1"/>
</dbReference>
<proteinExistence type="predicted"/>
<comment type="catalytic activity">
    <reaction evidence="1">
        <text>ATP + protein L-histidine = ADP + protein N-phospho-L-histidine.</text>
        <dbReference type="EC" id="2.7.13.3"/>
    </reaction>
</comment>
<dbReference type="EMBL" id="JXXE01000251">
    <property type="protein sequence ID" value="KIZ42540.1"/>
    <property type="molecule type" value="Genomic_DNA"/>
</dbReference>
<reference evidence="9 10" key="1">
    <citation type="submission" date="2014-11" db="EMBL/GenBank/DDBJ databases">
        <title>Genomics and ecophysiology of heterotrophic nitrogen fixing bacteria isolated from estuarine surface water.</title>
        <authorList>
            <person name="Bentzon-Tilia M."/>
            <person name="Severin I."/>
            <person name="Hansen L.H."/>
            <person name="Riemann L."/>
        </authorList>
    </citation>
    <scope>NUCLEOTIDE SEQUENCE [LARGE SCALE GENOMIC DNA]</scope>
    <source>
        <strain evidence="9 10">BAL398</strain>
    </source>
</reference>
<feature type="signal peptide" evidence="7">
    <location>
        <begin position="1"/>
        <end position="36"/>
    </location>
</feature>
<keyword evidence="5 9" id="KW-0418">Kinase</keyword>
<dbReference type="Gene3D" id="1.10.287.130">
    <property type="match status" value="1"/>
</dbReference>
<evidence type="ECO:0000259" key="8">
    <source>
        <dbReference type="PROSITE" id="PS50109"/>
    </source>
</evidence>
<evidence type="ECO:0000256" key="1">
    <source>
        <dbReference type="ARBA" id="ARBA00000085"/>
    </source>
</evidence>
<dbReference type="SMART" id="SM00091">
    <property type="entry name" value="PAS"/>
    <property type="match status" value="3"/>
</dbReference>
<dbReference type="Gene3D" id="3.30.450.20">
    <property type="entry name" value="PAS domain"/>
    <property type="match status" value="2"/>
</dbReference>
<evidence type="ECO:0000256" key="2">
    <source>
        <dbReference type="ARBA" id="ARBA00012438"/>
    </source>
</evidence>
<evidence type="ECO:0000256" key="7">
    <source>
        <dbReference type="SAM" id="SignalP"/>
    </source>
</evidence>
<dbReference type="InterPro" id="IPR000014">
    <property type="entry name" value="PAS"/>
</dbReference>
<dbReference type="CDD" id="cd00082">
    <property type="entry name" value="HisKA"/>
    <property type="match status" value="1"/>
</dbReference>
<dbReference type="GO" id="GO:0000155">
    <property type="term" value="F:phosphorelay sensor kinase activity"/>
    <property type="evidence" value="ECO:0007669"/>
    <property type="project" value="InterPro"/>
</dbReference>
<gene>
    <name evidence="9" type="ORF">OO17_12795</name>
</gene>
<dbReference type="SUPFAM" id="SSF55785">
    <property type="entry name" value="PYP-like sensor domain (PAS domain)"/>
    <property type="match status" value="1"/>
</dbReference>
<dbReference type="PANTHER" id="PTHR43047:SF72">
    <property type="entry name" value="OSMOSENSING HISTIDINE PROTEIN KINASE SLN1"/>
    <property type="match status" value="1"/>
</dbReference>
<dbReference type="GO" id="GO:0009927">
    <property type="term" value="F:histidine phosphotransfer kinase activity"/>
    <property type="evidence" value="ECO:0007669"/>
    <property type="project" value="TreeGrafter"/>
</dbReference>
<dbReference type="PATRIC" id="fig|1076.23.peg.2643"/>
<dbReference type="PROSITE" id="PS50109">
    <property type="entry name" value="HIS_KIN"/>
    <property type="match status" value="1"/>
</dbReference>
<keyword evidence="6" id="KW-0472">Membrane</keyword>
<dbReference type="Pfam" id="PF02518">
    <property type="entry name" value="HATPase_c"/>
    <property type="match status" value="1"/>
</dbReference>
<dbReference type="Proteomes" id="UP000032515">
    <property type="component" value="Unassembled WGS sequence"/>
</dbReference>
<name>A0A0D7EPR1_RHOPL</name>
<dbReference type="AlphaFoldDB" id="A0A0D7EPR1"/>
<evidence type="ECO:0000256" key="6">
    <source>
        <dbReference type="SAM" id="Phobius"/>
    </source>
</evidence>
<dbReference type="SMART" id="SM00388">
    <property type="entry name" value="HisKA"/>
    <property type="match status" value="1"/>
</dbReference>
<comment type="caution">
    <text evidence="9">The sequence shown here is derived from an EMBL/GenBank/DDBJ whole genome shotgun (WGS) entry which is preliminary data.</text>
</comment>
<sequence>MSGVITSMRRTLLSCTSMVRAVTGVAVLAAGSTAYAADPSLLGLTSTLRVDFNRHEMVALTMAFAVLGFSVVAAILLMRTRLRAAANEARLRADIQGLQVEADRFRALLFAEPQVLISWAAGDTRPQISGDAALVMPQNPQNPQPQRILAFGTWLPPEPALQIDHAVDALLEKGEGFLLHLVTSSGRSIEAMGRAIGGQAIVRIRELSGLRRDLAEMTMRYKGLQDETEALRGFAAAAPWPIWTKRADGQLGFVNAAYARATEAGSVNDAIDRNLELLDSKDRNNLTRALNDNLAFAARLPIVISGERRIYDVHSLQVSGGSAGMAIDASEAAALGAALVRMAEAHRRTLDQLSSGVAVFDGQRRLAFYNDSYRKLWDLDRGFLDSNPDDSSVLDRLRAARKLPEQPDFRGWKAKLHEAYRAVDPEKDVWYLPDGRAISIVTTPNPEGGVTYLFDDVTESLELARRFDGLINVQRETLDNLAEAVAVFGSNGCAQLFNPPFARMWNLSPEALAQQPHIETVESWCRPLFDDDATWQSLRGAITGIDDRSPVPLKLERKDGSVLDCKTMPLPDGATMLTFQDITDTENVERALRERNEALETADQMKIDFVHHVSYELRSPLTTIIGFAHFLSDPSTGPLTEKQAEYLNYITTSTNALLAIINNILDLATIDAGAMTLNLGPIDIRKAIDAAAEGIQDRLARDHMTLNVEIGSDIGQFIGDERRVIQVLYNLLANAVGFSPQHAAVSLSAKRNDHSVVFTVTDAGPGIPPDVKNKVFDWFESHSNGSRHRGAGLGLALVRSFVELHGGTVTVDSVVGTGTTVTCAFPVDQTMQRNAAE</sequence>
<feature type="chain" id="PRO_5002319509" description="histidine kinase" evidence="7">
    <location>
        <begin position="37"/>
        <end position="837"/>
    </location>
</feature>
<keyword evidence="3" id="KW-0597">Phosphoprotein</keyword>
<dbReference type="Pfam" id="PF00512">
    <property type="entry name" value="HisKA"/>
    <property type="match status" value="1"/>
</dbReference>
<dbReference type="PANTHER" id="PTHR43047">
    <property type="entry name" value="TWO-COMPONENT HISTIDINE PROTEIN KINASE"/>
    <property type="match status" value="1"/>
</dbReference>
<dbReference type="Pfam" id="PF12860">
    <property type="entry name" value="PAS_7"/>
    <property type="match status" value="2"/>
</dbReference>
<evidence type="ECO:0000313" key="10">
    <source>
        <dbReference type="Proteomes" id="UP000032515"/>
    </source>
</evidence>
<dbReference type="InterPro" id="IPR004358">
    <property type="entry name" value="Sig_transdc_His_kin-like_C"/>
</dbReference>
<dbReference type="EC" id="2.7.13.3" evidence="2"/>
<accession>A0A0D7EPR1</accession>
<dbReference type="InterPro" id="IPR036097">
    <property type="entry name" value="HisK_dim/P_sf"/>
</dbReference>
<dbReference type="RefSeq" id="WP_044411108.1">
    <property type="nucleotide sequence ID" value="NZ_JXXE01000251.1"/>
</dbReference>
<dbReference type="SMART" id="SM00387">
    <property type="entry name" value="HATPase_c"/>
    <property type="match status" value="1"/>
</dbReference>
<dbReference type="OrthoDB" id="9797304at2"/>
<dbReference type="SUPFAM" id="SSF47384">
    <property type="entry name" value="Homodimeric domain of signal transducing histidine kinase"/>
    <property type="match status" value="1"/>
</dbReference>
<dbReference type="GO" id="GO:0005886">
    <property type="term" value="C:plasma membrane"/>
    <property type="evidence" value="ECO:0007669"/>
    <property type="project" value="TreeGrafter"/>
</dbReference>
<dbReference type="STRING" id="1421013.GCA_000504425_03042"/>
<keyword evidence="4" id="KW-0808">Transferase</keyword>
<evidence type="ECO:0000256" key="4">
    <source>
        <dbReference type="ARBA" id="ARBA00022679"/>
    </source>
</evidence>
<dbReference type="Gene3D" id="3.30.565.10">
    <property type="entry name" value="Histidine kinase-like ATPase, C-terminal domain"/>
    <property type="match status" value="1"/>
</dbReference>
<keyword evidence="6" id="KW-0812">Transmembrane</keyword>
<dbReference type="PRINTS" id="PR00344">
    <property type="entry name" value="BCTRLSENSOR"/>
</dbReference>